<dbReference type="Proteomes" id="UP001431209">
    <property type="component" value="Unassembled WGS sequence"/>
</dbReference>
<dbReference type="Gene3D" id="1.10.10.60">
    <property type="entry name" value="Homeodomain-like"/>
    <property type="match status" value="1"/>
</dbReference>
<sequence length="338" mass="39382">MEDSDSDGTFDAGDVYNESSDSDREVRPKKTSPVRRPKKGTMAPAPGTLRSHTPTRRKNAGDRETKGGRNRHTFTESEDERLLEAVKTQVRVDGTIKWKEVAQVVNKRLTFKQCLQHYNRVILCKKGVRMTDDELIELYHYVKQHNEKMSYISKSYYDCYYPDNQLRYYYKRHIKDNKQLKVRYDKMTQEELDVIIQVNQKSRLESLRGEGAGANTQDPVKQDPSTEEQPEQSEKVEIVIKKESDEIKPQSVETKIHQTEGTEETKDAIDIDAEALNNFTLFCTYVCESTDKRSREDTESIKDEPPTKIQKKTNDVHDLEPRRLLRSNSNNRLINEIR</sequence>
<dbReference type="InterPro" id="IPR001005">
    <property type="entry name" value="SANT/Myb"/>
</dbReference>
<feature type="compositionally biased region" description="Basic residues" evidence="1">
    <location>
        <begin position="29"/>
        <end position="39"/>
    </location>
</feature>
<proteinExistence type="predicted"/>
<organism evidence="4 5">
    <name type="scientific">Acrasis kona</name>
    <dbReference type="NCBI Taxonomy" id="1008807"/>
    <lineage>
        <taxon>Eukaryota</taxon>
        <taxon>Discoba</taxon>
        <taxon>Heterolobosea</taxon>
        <taxon>Tetramitia</taxon>
        <taxon>Eutetramitia</taxon>
        <taxon>Acrasidae</taxon>
        <taxon>Acrasis</taxon>
    </lineage>
</organism>
<evidence type="ECO:0000313" key="5">
    <source>
        <dbReference type="Proteomes" id="UP001431209"/>
    </source>
</evidence>
<feature type="region of interest" description="Disordered" evidence="1">
    <location>
        <begin position="1"/>
        <end position="77"/>
    </location>
</feature>
<dbReference type="PROSITE" id="PS51294">
    <property type="entry name" value="HTH_MYB"/>
    <property type="match status" value="1"/>
</dbReference>
<dbReference type="InterPro" id="IPR009057">
    <property type="entry name" value="Homeodomain-like_sf"/>
</dbReference>
<dbReference type="CDD" id="cd00167">
    <property type="entry name" value="SANT"/>
    <property type="match status" value="1"/>
</dbReference>
<feature type="region of interest" description="Disordered" evidence="1">
    <location>
        <begin position="208"/>
        <end position="265"/>
    </location>
</feature>
<evidence type="ECO:0000256" key="1">
    <source>
        <dbReference type="SAM" id="MobiDB-lite"/>
    </source>
</evidence>
<gene>
    <name evidence="4" type="ORF">AKO1_009617</name>
</gene>
<evidence type="ECO:0000259" key="2">
    <source>
        <dbReference type="PROSITE" id="PS50090"/>
    </source>
</evidence>
<evidence type="ECO:0000313" key="4">
    <source>
        <dbReference type="EMBL" id="KAL0490815.1"/>
    </source>
</evidence>
<protein>
    <submittedName>
        <fullName evidence="4">Myb-like protein M</fullName>
    </submittedName>
</protein>
<dbReference type="AlphaFoldDB" id="A0AAW2ZPT6"/>
<name>A0AAW2ZPT6_9EUKA</name>
<accession>A0AAW2ZPT6</accession>
<reference evidence="4 5" key="1">
    <citation type="submission" date="2024-03" db="EMBL/GenBank/DDBJ databases">
        <title>The Acrasis kona genome and developmental transcriptomes reveal deep origins of eukaryotic multicellular pathways.</title>
        <authorList>
            <person name="Sheikh S."/>
            <person name="Fu C.-J."/>
            <person name="Brown M.W."/>
            <person name="Baldauf S.L."/>
        </authorList>
    </citation>
    <scope>NUCLEOTIDE SEQUENCE [LARGE SCALE GENOMIC DNA]</scope>
    <source>
        <strain evidence="4 5">ATCC MYA-3509</strain>
    </source>
</reference>
<comment type="caution">
    <text evidence="4">The sequence shown here is derived from an EMBL/GenBank/DDBJ whole genome shotgun (WGS) entry which is preliminary data.</text>
</comment>
<keyword evidence="5" id="KW-1185">Reference proteome</keyword>
<dbReference type="PROSITE" id="PS50090">
    <property type="entry name" value="MYB_LIKE"/>
    <property type="match status" value="1"/>
</dbReference>
<dbReference type="InterPro" id="IPR017930">
    <property type="entry name" value="Myb_dom"/>
</dbReference>
<feature type="compositionally biased region" description="Basic and acidic residues" evidence="1">
    <location>
        <begin position="232"/>
        <end position="265"/>
    </location>
</feature>
<evidence type="ECO:0000259" key="3">
    <source>
        <dbReference type="PROSITE" id="PS51294"/>
    </source>
</evidence>
<dbReference type="SUPFAM" id="SSF46689">
    <property type="entry name" value="Homeodomain-like"/>
    <property type="match status" value="1"/>
</dbReference>
<dbReference type="SMART" id="SM00717">
    <property type="entry name" value="SANT"/>
    <property type="match status" value="2"/>
</dbReference>
<dbReference type="EMBL" id="JAOPGA020001721">
    <property type="protein sequence ID" value="KAL0490815.1"/>
    <property type="molecule type" value="Genomic_DNA"/>
</dbReference>
<feature type="domain" description="Myb-like" evidence="2">
    <location>
        <begin position="66"/>
        <end position="122"/>
    </location>
</feature>
<feature type="region of interest" description="Disordered" evidence="1">
    <location>
        <begin position="293"/>
        <end position="320"/>
    </location>
</feature>
<feature type="domain" description="HTH myb-type" evidence="3">
    <location>
        <begin position="66"/>
        <end position="126"/>
    </location>
</feature>